<dbReference type="InterPro" id="IPR000515">
    <property type="entry name" value="MetI-like"/>
</dbReference>
<protein>
    <submittedName>
        <fullName evidence="10">Peptide/nickel transport system permease protein</fullName>
    </submittedName>
</protein>
<dbReference type="Proteomes" id="UP000295151">
    <property type="component" value="Unassembled WGS sequence"/>
</dbReference>
<dbReference type="GO" id="GO:0005886">
    <property type="term" value="C:plasma membrane"/>
    <property type="evidence" value="ECO:0007669"/>
    <property type="project" value="UniProtKB-SubCell"/>
</dbReference>
<feature type="transmembrane region" description="Helical" evidence="7">
    <location>
        <begin position="166"/>
        <end position="185"/>
    </location>
</feature>
<dbReference type="RefSeq" id="WP_369410834.1">
    <property type="nucleotide sequence ID" value="NZ_SOCE01000002.1"/>
</dbReference>
<feature type="compositionally biased region" description="Gly residues" evidence="8">
    <location>
        <begin position="36"/>
        <end position="49"/>
    </location>
</feature>
<feature type="transmembrane region" description="Helical" evidence="7">
    <location>
        <begin position="66"/>
        <end position="87"/>
    </location>
</feature>
<evidence type="ECO:0000256" key="8">
    <source>
        <dbReference type="SAM" id="MobiDB-lite"/>
    </source>
</evidence>
<dbReference type="Gene3D" id="1.10.3720.10">
    <property type="entry name" value="MetI-like"/>
    <property type="match status" value="1"/>
</dbReference>
<dbReference type="GO" id="GO:0055085">
    <property type="term" value="P:transmembrane transport"/>
    <property type="evidence" value="ECO:0007669"/>
    <property type="project" value="InterPro"/>
</dbReference>
<keyword evidence="6 7" id="KW-0472">Membrane</keyword>
<keyword evidence="11" id="KW-1185">Reference proteome</keyword>
<dbReference type="SUPFAM" id="SSF161098">
    <property type="entry name" value="MetI-like"/>
    <property type="match status" value="1"/>
</dbReference>
<keyword evidence="5 7" id="KW-1133">Transmembrane helix</keyword>
<feature type="transmembrane region" description="Helical" evidence="7">
    <location>
        <begin position="290"/>
        <end position="316"/>
    </location>
</feature>
<keyword evidence="4 7" id="KW-0812">Transmembrane</keyword>
<accession>A0A4R7SV09</accession>
<evidence type="ECO:0000256" key="4">
    <source>
        <dbReference type="ARBA" id="ARBA00022692"/>
    </source>
</evidence>
<evidence type="ECO:0000256" key="2">
    <source>
        <dbReference type="ARBA" id="ARBA00022448"/>
    </source>
</evidence>
<dbReference type="PANTHER" id="PTHR43386">
    <property type="entry name" value="OLIGOPEPTIDE TRANSPORT SYSTEM PERMEASE PROTEIN APPC"/>
    <property type="match status" value="1"/>
</dbReference>
<evidence type="ECO:0000313" key="11">
    <source>
        <dbReference type="Proteomes" id="UP000295151"/>
    </source>
</evidence>
<dbReference type="AlphaFoldDB" id="A0A4R7SV09"/>
<dbReference type="InterPro" id="IPR050366">
    <property type="entry name" value="BP-dependent_transpt_permease"/>
</dbReference>
<evidence type="ECO:0000256" key="7">
    <source>
        <dbReference type="RuleBase" id="RU363032"/>
    </source>
</evidence>
<evidence type="ECO:0000259" key="9">
    <source>
        <dbReference type="PROSITE" id="PS50928"/>
    </source>
</evidence>
<dbReference type="PROSITE" id="PS50928">
    <property type="entry name" value="ABC_TM1"/>
    <property type="match status" value="1"/>
</dbReference>
<reference evidence="10 11" key="1">
    <citation type="submission" date="2019-03" db="EMBL/GenBank/DDBJ databases">
        <title>Genomic Encyclopedia of Type Strains, Phase III (KMG-III): the genomes of soil and plant-associated and newly described type strains.</title>
        <authorList>
            <person name="Whitman W."/>
        </authorList>
    </citation>
    <scope>NUCLEOTIDE SEQUENCE [LARGE SCALE GENOMIC DNA]</scope>
    <source>
        <strain evidence="10 11">VKM Ac-2575</strain>
    </source>
</reference>
<dbReference type="InterPro" id="IPR035906">
    <property type="entry name" value="MetI-like_sf"/>
</dbReference>
<dbReference type="CDD" id="cd06261">
    <property type="entry name" value="TM_PBP2"/>
    <property type="match status" value="1"/>
</dbReference>
<gene>
    <name evidence="10" type="ORF">EV138_5589</name>
</gene>
<dbReference type="Pfam" id="PF00528">
    <property type="entry name" value="BPD_transp_1"/>
    <property type="match status" value="1"/>
</dbReference>
<sequence length="331" mass="34244">MSGLGGSVDDEGGPVSDRGAPESALGVPASGADVSTGGGASTGVGGPTGVGGSALRRSAGRRLNPSLVVGGIIVLVIVLTALVSFVWTPYDATLVDPAVRLAKPSWSHWFGTDKFGRDLLSQIMVGSRTTLFVGLVAVGVAAVIGVPLGILAAMTRRWSSELIMRANDLLLAFPALLLAIMFGAVFGASTLTAMVAIGIATVPSFARVIRSGALQVMRAEYVLAARAAGRRPFPIALRHVLPNVTSLITVQASVSFAIAVLAEAALSFLGYGTPPPTPSWGRMLQESQEFLFSAPRLAVFPGVAIAIAVLGFNLLGDGLRDRFDPKLEDRR</sequence>
<comment type="caution">
    <text evidence="10">The sequence shown here is derived from an EMBL/GenBank/DDBJ whole genome shotgun (WGS) entry which is preliminary data.</text>
</comment>
<evidence type="ECO:0000256" key="3">
    <source>
        <dbReference type="ARBA" id="ARBA00022475"/>
    </source>
</evidence>
<keyword evidence="3" id="KW-1003">Cell membrane</keyword>
<evidence type="ECO:0000256" key="5">
    <source>
        <dbReference type="ARBA" id="ARBA00022989"/>
    </source>
</evidence>
<keyword evidence="2 7" id="KW-0813">Transport</keyword>
<feature type="transmembrane region" description="Helical" evidence="7">
    <location>
        <begin position="191"/>
        <end position="209"/>
    </location>
</feature>
<dbReference type="PANTHER" id="PTHR43386:SF25">
    <property type="entry name" value="PEPTIDE ABC TRANSPORTER PERMEASE PROTEIN"/>
    <property type="match status" value="1"/>
</dbReference>
<comment type="subcellular location">
    <subcellularLocation>
        <location evidence="1 7">Cell membrane</location>
        <topology evidence="1 7">Multi-pass membrane protein</topology>
    </subcellularLocation>
</comment>
<feature type="transmembrane region" description="Helical" evidence="7">
    <location>
        <begin position="247"/>
        <end position="270"/>
    </location>
</feature>
<feature type="domain" description="ABC transmembrane type-1" evidence="9">
    <location>
        <begin position="127"/>
        <end position="316"/>
    </location>
</feature>
<feature type="region of interest" description="Disordered" evidence="8">
    <location>
        <begin position="1"/>
        <end position="49"/>
    </location>
</feature>
<dbReference type="EMBL" id="SOCE01000002">
    <property type="protein sequence ID" value="TDU83130.1"/>
    <property type="molecule type" value="Genomic_DNA"/>
</dbReference>
<evidence type="ECO:0000256" key="6">
    <source>
        <dbReference type="ARBA" id="ARBA00023136"/>
    </source>
</evidence>
<proteinExistence type="inferred from homology"/>
<organism evidence="10 11">
    <name type="scientific">Kribbella voronezhensis</name>
    <dbReference type="NCBI Taxonomy" id="2512212"/>
    <lineage>
        <taxon>Bacteria</taxon>
        <taxon>Bacillati</taxon>
        <taxon>Actinomycetota</taxon>
        <taxon>Actinomycetes</taxon>
        <taxon>Propionibacteriales</taxon>
        <taxon>Kribbellaceae</taxon>
        <taxon>Kribbella</taxon>
    </lineage>
</organism>
<comment type="similarity">
    <text evidence="7">Belongs to the binding-protein-dependent transport system permease family.</text>
</comment>
<evidence type="ECO:0000256" key="1">
    <source>
        <dbReference type="ARBA" id="ARBA00004651"/>
    </source>
</evidence>
<name>A0A4R7SV09_9ACTN</name>
<feature type="transmembrane region" description="Helical" evidence="7">
    <location>
        <begin position="131"/>
        <end position="154"/>
    </location>
</feature>
<evidence type="ECO:0000313" key="10">
    <source>
        <dbReference type="EMBL" id="TDU83130.1"/>
    </source>
</evidence>